<sequence>MAAWNELPAAGDSSECEALVDVADRLRWSAPELAAQFAGRSLSTAAADAATGTRARELLATSLVRLGRHADAVEPGLAALHAVADGGSAEAAARLRVALASCARVLGEPLAGCEFLRPVLEPATAPRSLAGARPVRQATRALALGQFVACAAHVGVRDDMEDALAEADRLFAADEELSQDARKVERALLCVRAASYHRRHGDTEAAAASARDGLTLLSRLGDSALEAGLVRSRLVLELVCALLDDGELDEAVRVSAPALAEPVRATSASALGRLRLALATRVHLPAGRAEVGRVLLVDVVRAAERHGLHSLVADGWTFLAHAEEEAAQPSIALHALRSARAAEYRHLRSAEVARARLTAEVGLVRDADRVVSLLRAAVRPASVALPEQGVPARPGETAGDEKNSFALTLVRVAPVGSAEPVDPGEPPMPVGGDVSLNALASHVRDLAPEDAELVRSDRGEFAVLLPNTTRAEAELLATTIREVAAEANWLIDDQGEEVGISTGVAALPGTPDGPEDGVDALLLAARDALSALETTGPIPVTPRRADHLRRPPPAASRAAVGPRATSPPPASRPPTPRDDRPAIPRPASHPTAETHRSPDWPGAAEVVVERSADHSSVRSVGETPRHDSGVTRRASDLSGAAEVVVERSADHSSVRPVGETPRHDSGATRRPADSPGLSPDSRSGKARHASGVTRRSSGESEVSSRQSSVPQVSPARHDSGVNRRSSTLGRGSDVSVEPVSGPSVDSHVSDSVGESVSEAISARHDSGVTRRSAAGVAHISRRDSGVTRRSRAADESGREVAGGGRHDSGVTRRVGASGVGRHDSGVTRRSSGVLGRVDTAGEQRAADRDKGVRWPGDSDVQRSGEIDRSPQAEAPRPGRHDSGVARRQLRLSSAEQGEAASAAEARPRSHRSDAIARAEQEKERARPSVAPADQQPPADRPARHLSAATRRRAETDQNDDEQATWPTADTRAEPATANAPIEPATGKPSLGSLHPRASFGSPTMNASIESAAGEASLESFRAGGSFGSPVGSGAIESAAGDASSESSHTAASFGFRAGSAAIESHAAKTSSSGPLHTGASFGSPAAEASSESFRAGASFGSPAGSAATESPVADASFGFHAGGASDAATGSPNVEASESSTARASFDSPAADAPVSPVDDVSTGTFGRRAARRTRDEGASVSPGSAAPSESDSADTSDSARASGDSRSSRRSQPSADARSVLSRFGVTAAGGGRRRAPDDDGYYFDPNALVDFSPPAPPMPPEPSPDPRPGAAATSHRVERHSTSGRLSGSHARPDHTGQSTRDSKATRRSRSLERRQETDQATIPPVPDPPEIPEPPARPDIPTPPEPDDIPPADPEPTAPEVEPPPHIDEPTTSSRVTPLPSGPRHSRALSRRDLARHSPPTDPPAPTKPDSLADRRAIDFAARLRGLPRSSALGLVGPEFRDPPSTHQPPAEQPSEDSDEPGSPEQEERDRTPFPVAAERTPLGGWPSWPSTPTPANASGSAGESAAAPSGGTTQASDSPTGGSRTASGTADTTELSRATGESSPGAVERGAALGTGTAGLGRLSGVDGGGAGGRWGSGAAGLGGLSGVGGDSSEGGALGLDGVSQTESDSSTASESAGAGGVGSPSSGGAAGLGEGGPGGPGGLSGAGGGAGQVSGGWGSAAELFRSGAFRRGAESAEDDSVEPSGISRTLAGAGADAASVERDWAAPEASTRSGVFSRGNDGDDSPVSVPPLGGDALTGDSPLSNTDSGRARDEWPTEDVAVAKDRAHAEDNAAGLGGAGGSALVGVDARAVGGVPVKDPAGAGDSVGLGGGAGGSALVGVDARAVGGVSGAGDSVGLGGGVGDSAAACGDASGVSGVRAEDSVPVQESAPAAGVGGDVGPDGALAEGEPAAGSSVRAIRDAAAGESGAGERAGGDVAEVSGGGASEGAAQGDVDGSAPDESSVPSSGPVKGEGASGSSAADGTSGRGGAQRRRLGSRRERANSSGLADLLAEAMVAFQETQPERSVDEQNRGTPQSDAARWSDSGWSDSAPSGRRGSESGEPRRTGAESGESGRRGVDLSPSAGGIRGRHRSSEWAPADIDSG</sequence>
<dbReference type="Pfam" id="PF00990">
    <property type="entry name" value="GGDEF"/>
    <property type="match status" value="1"/>
</dbReference>
<gene>
    <name evidence="3" type="ORF">SAMN05216174_11283</name>
</gene>
<feature type="compositionally biased region" description="Basic and acidic residues" evidence="1">
    <location>
        <begin position="607"/>
        <end position="616"/>
    </location>
</feature>
<name>A0A1G6VFM0_9PSEU</name>
<feature type="compositionally biased region" description="Low complexity" evidence="1">
    <location>
        <begin position="1179"/>
        <end position="1220"/>
    </location>
</feature>
<feature type="compositionally biased region" description="Basic and acidic residues" evidence="1">
    <location>
        <begin position="644"/>
        <end position="653"/>
    </location>
</feature>
<evidence type="ECO:0000313" key="3">
    <source>
        <dbReference type="EMBL" id="SDD51725.1"/>
    </source>
</evidence>
<feature type="compositionally biased region" description="Low complexity" evidence="1">
    <location>
        <begin position="699"/>
        <end position="714"/>
    </location>
</feature>
<dbReference type="InterPro" id="IPR000160">
    <property type="entry name" value="GGDEF_dom"/>
</dbReference>
<feature type="compositionally biased region" description="Basic and acidic residues" evidence="1">
    <location>
        <begin position="1293"/>
        <end position="1320"/>
    </location>
</feature>
<feature type="compositionally biased region" description="Low complexity" evidence="1">
    <location>
        <begin position="1095"/>
        <end position="1107"/>
    </location>
</feature>
<keyword evidence="4" id="KW-1185">Reference proteome</keyword>
<feature type="compositionally biased region" description="Gly residues" evidence="1">
    <location>
        <begin position="1633"/>
        <end position="1662"/>
    </location>
</feature>
<feature type="region of interest" description="Disordered" evidence="1">
    <location>
        <begin position="1835"/>
        <end position="2089"/>
    </location>
</feature>
<feature type="compositionally biased region" description="Basic and acidic residues" evidence="1">
    <location>
        <begin position="2007"/>
        <end position="2016"/>
    </location>
</feature>
<feature type="compositionally biased region" description="Pro residues" evidence="1">
    <location>
        <begin position="1326"/>
        <end position="1347"/>
    </location>
</feature>
<protein>
    <submittedName>
        <fullName evidence="3">Diguanylate cyclase, GGDEF domain</fullName>
    </submittedName>
</protein>
<dbReference type="Gene3D" id="3.30.70.270">
    <property type="match status" value="1"/>
</dbReference>
<feature type="compositionally biased region" description="Polar residues" evidence="1">
    <location>
        <begin position="1516"/>
        <end position="1546"/>
    </location>
</feature>
<reference evidence="4" key="1">
    <citation type="submission" date="2016-10" db="EMBL/GenBank/DDBJ databases">
        <authorList>
            <person name="Varghese N."/>
            <person name="Submissions S."/>
        </authorList>
    </citation>
    <scope>NUCLEOTIDE SEQUENCE [LARGE SCALE GENOMIC DNA]</scope>
    <source>
        <strain evidence="4">IBRC-M 10403</strain>
    </source>
</reference>
<feature type="compositionally biased region" description="Basic and acidic residues" evidence="1">
    <location>
        <begin position="905"/>
        <end position="926"/>
    </location>
</feature>
<feature type="compositionally biased region" description="Basic and acidic residues" evidence="1">
    <location>
        <begin position="2041"/>
        <end position="2063"/>
    </location>
</feature>
<feature type="compositionally biased region" description="Acidic residues" evidence="1">
    <location>
        <begin position="1457"/>
        <end position="1468"/>
    </location>
</feature>
<feature type="compositionally biased region" description="Low complexity" evidence="1">
    <location>
        <begin position="1553"/>
        <end position="1569"/>
    </location>
</feature>
<feature type="compositionally biased region" description="Basic and acidic residues" evidence="1">
    <location>
        <begin position="623"/>
        <end position="635"/>
    </location>
</feature>
<feature type="region of interest" description="Disordered" evidence="1">
    <location>
        <begin position="1063"/>
        <end position="1662"/>
    </location>
</feature>
<feature type="compositionally biased region" description="Basic and acidic residues" evidence="1">
    <location>
        <begin position="859"/>
        <end position="884"/>
    </location>
</feature>
<dbReference type="InterPro" id="IPR029787">
    <property type="entry name" value="Nucleotide_cyclase"/>
</dbReference>
<feature type="compositionally biased region" description="Basic and acidic residues" evidence="1">
    <location>
        <begin position="839"/>
        <end position="852"/>
    </location>
</feature>
<feature type="region of interest" description="Disordered" evidence="1">
    <location>
        <begin position="1675"/>
        <end position="1771"/>
    </location>
</feature>
<feature type="compositionally biased region" description="Gly residues" evidence="1">
    <location>
        <begin position="1835"/>
        <end position="1848"/>
    </location>
</feature>
<evidence type="ECO:0000313" key="4">
    <source>
        <dbReference type="Proteomes" id="UP000199501"/>
    </source>
</evidence>
<evidence type="ECO:0000259" key="2">
    <source>
        <dbReference type="PROSITE" id="PS50887"/>
    </source>
</evidence>
<feature type="region of interest" description="Disordered" evidence="1">
    <location>
        <begin position="534"/>
        <end position="1005"/>
    </location>
</feature>
<accession>A0A1G6VFM0</accession>
<feature type="compositionally biased region" description="Low complexity" evidence="1">
    <location>
        <begin position="1499"/>
        <end position="1515"/>
    </location>
</feature>
<dbReference type="SUPFAM" id="SSF55073">
    <property type="entry name" value="Nucleotide cyclase"/>
    <property type="match status" value="1"/>
</dbReference>
<feature type="compositionally biased region" description="Gly residues" evidence="1">
    <location>
        <begin position="1570"/>
        <end position="1603"/>
    </location>
</feature>
<feature type="domain" description="GGDEF" evidence="2">
    <location>
        <begin position="403"/>
        <end position="545"/>
    </location>
</feature>
<dbReference type="PROSITE" id="PS50887">
    <property type="entry name" value="GGDEF"/>
    <property type="match status" value="1"/>
</dbReference>
<dbReference type="InterPro" id="IPR043128">
    <property type="entry name" value="Rev_trsase/Diguanyl_cyclase"/>
</dbReference>
<dbReference type="EMBL" id="FMZZ01000012">
    <property type="protein sequence ID" value="SDD51725.1"/>
    <property type="molecule type" value="Genomic_DNA"/>
</dbReference>
<feature type="compositionally biased region" description="Pro residues" evidence="1">
    <location>
        <begin position="1255"/>
        <end position="1269"/>
    </location>
</feature>
<proteinExistence type="predicted"/>
<dbReference type="STRING" id="1271860.SAMN05216174_11283"/>
<feature type="compositionally biased region" description="Low complexity" evidence="1">
    <location>
        <begin position="1031"/>
        <end position="1050"/>
    </location>
</feature>
<feature type="compositionally biased region" description="Low complexity" evidence="1">
    <location>
        <begin position="1957"/>
        <end position="1969"/>
    </location>
</feature>
<feature type="compositionally biased region" description="Pro residues" evidence="1">
    <location>
        <begin position="565"/>
        <end position="574"/>
    </location>
</feature>
<feature type="compositionally biased region" description="Pro residues" evidence="1">
    <location>
        <begin position="1354"/>
        <end position="1365"/>
    </location>
</feature>
<feature type="compositionally biased region" description="Basic and acidic residues" evidence="1">
    <location>
        <begin position="780"/>
        <end position="810"/>
    </location>
</feature>
<dbReference type="Proteomes" id="UP000199501">
    <property type="component" value="Unassembled WGS sequence"/>
</dbReference>
<feature type="region of interest" description="Disordered" evidence="1">
    <location>
        <begin position="1020"/>
        <end position="1050"/>
    </location>
</feature>
<organism evidence="3 4">
    <name type="scientific">Actinokineospora iranica</name>
    <dbReference type="NCBI Taxonomy" id="1271860"/>
    <lineage>
        <taxon>Bacteria</taxon>
        <taxon>Bacillati</taxon>
        <taxon>Actinomycetota</taxon>
        <taxon>Actinomycetes</taxon>
        <taxon>Pseudonocardiales</taxon>
        <taxon>Pseudonocardiaceae</taxon>
        <taxon>Actinokineospora</taxon>
    </lineage>
</organism>
<feature type="compositionally biased region" description="Polar residues" evidence="1">
    <location>
        <begin position="1128"/>
        <end position="1143"/>
    </location>
</feature>
<dbReference type="OrthoDB" id="5165923at2"/>
<feature type="compositionally biased region" description="Low complexity" evidence="1">
    <location>
        <begin position="555"/>
        <end position="564"/>
    </location>
</feature>
<feature type="compositionally biased region" description="Basic and acidic residues" evidence="1">
    <location>
        <begin position="1754"/>
        <end position="1771"/>
    </location>
</feature>
<feature type="compositionally biased region" description="Low complexity" evidence="1">
    <location>
        <begin position="892"/>
        <end position="904"/>
    </location>
</feature>
<feature type="compositionally biased region" description="Basic and acidic residues" evidence="1">
    <location>
        <begin position="660"/>
        <end position="672"/>
    </location>
</feature>
<feature type="compositionally biased region" description="Low complexity" evidence="1">
    <location>
        <begin position="1849"/>
        <end position="1863"/>
    </location>
</feature>
<evidence type="ECO:0000256" key="1">
    <source>
        <dbReference type="SAM" id="MobiDB-lite"/>
    </source>
</evidence>